<dbReference type="AlphaFoldDB" id="A0A1V4HMS8"/>
<keyword evidence="5" id="KW-0472">Membrane</keyword>
<evidence type="ECO:0000256" key="3">
    <source>
        <dbReference type="ARBA" id="ARBA00022544"/>
    </source>
</evidence>
<dbReference type="PANTHER" id="PTHR35789">
    <property type="entry name" value="SPORE GERMINATION PROTEIN B3"/>
    <property type="match status" value="1"/>
</dbReference>
<dbReference type="Gene3D" id="6.20.190.10">
    <property type="entry name" value="Nutrient germinant receptor protein C, domain 1"/>
    <property type="match status" value="1"/>
</dbReference>
<keyword evidence="4" id="KW-0732">Signal</keyword>
<dbReference type="EMBL" id="MBTG01000008">
    <property type="protein sequence ID" value="OPH58956.1"/>
    <property type="molecule type" value="Genomic_DNA"/>
</dbReference>
<dbReference type="Gene3D" id="3.30.300.210">
    <property type="entry name" value="Nutrient germinant receptor protein C, domain 3"/>
    <property type="match status" value="1"/>
</dbReference>
<dbReference type="STRING" id="1469647.BC351_21705"/>
<dbReference type="PROSITE" id="PS51257">
    <property type="entry name" value="PROKAR_LIPOPROTEIN"/>
    <property type="match status" value="1"/>
</dbReference>
<dbReference type="InterPro" id="IPR038501">
    <property type="entry name" value="Spore_GerAC_C_sf"/>
</dbReference>
<dbReference type="Proteomes" id="UP000190626">
    <property type="component" value="Unassembled WGS sequence"/>
</dbReference>
<dbReference type="RefSeq" id="WP_079411316.1">
    <property type="nucleotide sequence ID" value="NZ_MBTG01000008.1"/>
</dbReference>
<dbReference type="GO" id="GO:0009847">
    <property type="term" value="P:spore germination"/>
    <property type="evidence" value="ECO:0007669"/>
    <property type="project" value="InterPro"/>
</dbReference>
<dbReference type="InterPro" id="IPR057336">
    <property type="entry name" value="GerAC_N"/>
</dbReference>
<organism evidence="10 11">
    <name type="scientific">Paenibacillus ferrarius</name>
    <dbReference type="NCBI Taxonomy" id="1469647"/>
    <lineage>
        <taxon>Bacteria</taxon>
        <taxon>Bacillati</taxon>
        <taxon>Bacillota</taxon>
        <taxon>Bacilli</taxon>
        <taxon>Bacillales</taxon>
        <taxon>Paenibacillaceae</taxon>
        <taxon>Paenibacillus</taxon>
    </lineage>
</organism>
<evidence type="ECO:0000256" key="2">
    <source>
        <dbReference type="ARBA" id="ARBA00007886"/>
    </source>
</evidence>
<comment type="similarity">
    <text evidence="2">Belongs to the GerABKC lipoprotein family.</text>
</comment>
<evidence type="ECO:0000259" key="8">
    <source>
        <dbReference type="Pfam" id="PF05504"/>
    </source>
</evidence>
<evidence type="ECO:0000259" key="9">
    <source>
        <dbReference type="Pfam" id="PF25198"/>
    </source>
</evidence>
<evidence type="ECO:0000256" key="5">
    <source>
        <dbReference type="ARBA" id="ARBA00023136"/>
    </source>
</evidence>
<dbReference type="Pfam" id="PF05504">
    <property type="entry name" value="Spore_GerAC"/>
    <property type="match status" value="1"/>
</dbReference>
<comment type="caution">
    <text evidence="10">The sequence shown here is derived from an EMBL/GenBank/DDBJ whole genome shotgun (WGS) entry which is preliminary data.</text>
</comment>
<feature type="domain" description="Spore germination GerAC-like C-terminal" evidence="8">
    <location>
        <begin position="225"/>
        <end position="387"/>
    </location>
</feature>
<gene>
    <name evidence="10" type="ORF">BC351_21705</name>
</gene>
<name>A0A1V4HMS8_9BACL</name>
<evidence type="ECO:0000313" key="11">
    <source>
        <dbReference type="Proteomes" id="UP000190626"/>
    </source>
</evidence>
<dbReference type="GO" id="GO:0016020">
    <property type="term" value="C:membrane"/>
    <property type="evidence" value="ECO:0007669"/>
    <property type="project" value="UniProtKB-SubCell"/>
</dbReference>
<keyword evidence="6" id="KW-0564">Palmitate</keyword>
<dbReference type="OrthoDB" id="9816067at2"/>
<protein>
    <submittedName>
        <fullName evidence="10">Uncharacterized protein</fullName>
    </submittedName>
</protein>
<evidence type="ECO:0000256" key="6">
    <source>
        <dbReference type="ARBA" id="ARBA00023139"/>
    </source>
</evidence>
<keyword evidence="11" id="KW-1185">Reference proteome</keyword>
<dbReference type="InterPro" id="IPR008844">
    <property type="entry name" value="Spore_GerAC-like"/>
</dbReference>
<keyword evidence="3" id="KW-0309">Germination</keyword>
<sequence>MGVKSRVWLLVCLIAVMLLTSGCWSRKELNSLSIAQGIGIDLEDNQYVLTVQIVNPGSFVKQQESMNTSIIVYSAKGATLNEAVRRLSASVARKIFFAHIRIVVFSERVAKHGIAKPLDFLMRDNEIRSDFNVVIARDSTAKEVLSVLTPLEKIPSNYLFNALEVANKEWSHVVSVKMDEVANNILGEGMDPVLSGVRILGDKTKGKETANLQLSAPSVKFEHAGIGVLKKDKLVGWLDENESRGYSLLTDRVQRTALHIPCPGGGKLGIDISHVHTQLRSKVTNNNPEIWVNSSVNGNISSVECQIDLSDLATIEKINEQVSTAEKSLMELSIQKAISLGTDIFGFGIAVHHADYKFWKKNKSNWDERFAQIPIHIEVVSSMSNTGTIGKSPVTEKEE</sequence>
<feature type="domain" description="Spore germination protein N-terminal" evidence="9">
    <location>
        <begin position="26"/>
        <end position="198"/>
    </location>
</feature>
<dbReference type="InterPro" id="IPR046953">
    <property type="entry name" value="Spore_GerAC-like_C"/>
</dbReference>
<dbReference type="PANTHER" id="PTHR35789:SF1">
    <property type="entry name" value="SPORE GERMINATION PROTEIN B3"/>
    <property type="match status" value="1"/>
</dbReference>
<evidence type="ECO:0000256" key="4">
    <source>
        <dbReference type="ARBA" id="ARBA00022729"/>
    </source>
</evidence>
<evidence type="ECO:0000256" key="7">
    <source>
        <dbReference type="ARBA" id="ARBA00023288"/>
    </source>
</evidence>
<keyword evidence="7" id="KW-0449">Lipoprotein</keyword>
<dbReference type="Pfam" id="PF25198">
    <property type="entry name" value="Spore_GerAC_N"/>
    <property type="match status" value="1"/>
</dbReference>
<reference evidence="11" key="1">
    <citation type="submission" date="2016-07" db="EMBL/GenBank/DDBJ databases">
        <authorList>
            <person name="Florea S."/>
            <person name="Webb J.S."/>
            <person name="Jaromczyk J."/>
            <person name="Schardl C.L."/>
        </authorList>
    </citation>
    <scope>NUCLEOTIDE SEQUENCE [LARGE SCALE GENOMIC DNA]</scope>
    <source>
        <strain evidence="11">CY1</strain>
    </source>
</reference>
<evidence type="ECO:0000256" key="1">
    <source>
        <dbReference type="ARBA" id="ARBA00004635"/>
    </source>
</evidence>
<evidence type="ECO:0000313" key="10">
    <source>
        <dbReference type="EMBL" id="OPH58956.1"/>
    </source>
</evidence>
<accession>A0A1V4HMS8</accession>
<dbReference type="NCBIfam" id="TIGR02887">
    <property type="entry name" value="spore_ger_x_C"/>
    <property type="match status" value="1"/>
</dbReference>
<proteinExistence type="inferred from homology"/>
<comment type="subcellular location">
    <subcellularLocation>
        <location evidence="1">Membrane</location>
        <topology evidence="1">Lipid-anchor</topology>
    </subcellularLocation>
</comment>